<keyword evidence="11" id="KW-1185">Reference proteome</keyword>
<reference evidence="12" key="1">
    <citation type="submission" date="2025-08" db="UniProtKB">
        <authorList>
            <consortium name="RefSeq"/>
        </authorList>
    </citation>
    <scope>IDENTIFICATION</scope>
    <source>
        <tissue evidence="12">Thorax and Abdomen</tissue>
    </source>
</reference>
<evidence type="ECO:0000256" key="9">
    <source>
        <dbReference type="SAM" id="SignalP"/>
    </source>
</evidence>
<feature type="chain" id="PRO_5026731340" description="Glucosidase 2 subunit beta" evidence="9">
    <location>
        <begin position="22"/>
        <end position="509"/>
    </location>
</feature>
<dbReference type="PANTHER" id="PTHR12630">
    <property type="entry name" value="N-LINKED OLIGOSACCHARIDE PROCESSING"/>
    <property type="match status" value="1"/>
</dbReference>
<dbReference type="InterPro" id="IPR018247">
    <property type="entry name" value="EF_Hand_1_Ca_BS"/>
</dbReference>
<evidence type="ECO:0000313" key="12">
    <source>
        <dbReference type="RefSeq" id="XP_015515960.1"/>
    </source>
</evidence>
<dbReference type="InterPro" id="IPR009011">
    <property type="entry name" value="Man6P_isomerase_rcpt-bd_dom_sf"/>
</dbReference>
<dbReference type="SUPFAM" id="SSF47473">
    <property type="entry name" value="EF-hand"/>
    <property type="match status" value="1"/>
</dbReference>
<dbReference type="InterPro" id="IPR044865">
    <property type="entry name" value="MRH_dom"/>
</dbReference>
<gene>
    <name evidence="12" type="primary">LOC107221473</name>
</gene>
<dbReference type="Gene3D" id="4.10.400.10">
    <property type="entry name" value="Low-density Lipoprotein Receptor"/>
    <property type="match status" value="1"/>
</dbReference>
<feature type="compositionally biased region" description="Acidic residues" evidence="8">
    <location>
        <begin position="318"/>
        <end position="337"/>
    </location>
</feature>
<keyword evidence="7" id="KW-0175">Coiled coil</keyword>
<evidence type="ECO:0000256" key="8">
    <source>
        <dbReference type="SAM" id="MobiDB-lite"/>
    </source>
</evidence>
<evidence type="ECO:0000256" key="6">
    <source>
        <dbReference type="PROSITE-ProRule" id="PRU00124"/>
    </source>
</evidence>
<dbReference type="CDD" id="cd00112">
    <property type="entry name" value="LDLa"/>
    <property type="match status" value="1"/>
</dbReference>
<dbReference type="SUPFAM" id="SSF57424">
    <property type="entry name" value="LDL receptor-like module"/>
    <property type="match status" value="1"/>
</dbReference>
<sequence>MNNALVLAAVIGLFTCRHVAGSQVHRVRGVPISKTSLYPADRDFQCLDGSLFIPFNRVNDDYCDCADGSDEPATSACSNGSFFCHNPGHRPQYIPSSWVNDGVCDCCDASDEYASGKSCVDNCHELGKEARIEAQRLAELAKEGNKIRLEMMNRGKQIKTEQQSQIVKLRADYEEAERMKKEKEVIKNQVEEREKIALEKYKPAEPERIINDPEEDEISSNEAEDYFNHLDSDSSGTVTVAELQVRQTFDVNRNGEVSLDEAKYFLNNKEEVTLQEFLDSAWANVKPYVMLEEGTFKQLNQEESETGEHDDPERSKEEEEEHEAEGEENAEDAEIESEPPAPQYDEETQILISEADKGRSQFKDAENAVKDLLAELRKLEDQIDRDYGPDQEFAPLDGQCFDYTDIEYVYTFCPFGKATQKSKSGGSEVILGHWHEWVEFKGNRYSAMKFDRGLACWNGPTRSTTVHLSCGTENKILAVSEPSRCEYAMEFATPAVCHVDGIGDSHDEL</sequence>
<feature type="domain" description="MRH" evidence="10">
    <location>
        <begin position="398"/>
        <end position="499"/>
    </location>
</feature>
<evidence type="ECO:0000256" key="1">
    <source>
        <dbReference type="ARBA" id="ARBA00022387"/>
    </source>
</evidence>
<dbReference type="KEGG" id="nlo:107221473"/>
<feature type="signal peptide" evidence="9">
    <location>
        <begin position="1"/>
        <end position="21"/>
    </location>
</feature>
<comment type="caution">
    <text evidence="6">Lacks conserved residue(s) required for the propagation of feature annotation.</text>
</comment>
<dbReference type="GO" id="GO:0017177">
    <property type="term" value="C:glucosidase II complex"/>
    <property type="evidence" value="ECO:0007669"/>
    <property type="project" value="TreeGrafter"/>
</dbReference>
<dbReference type="InterPro" id="IPR036607">
    <property type="entry name" value="PRKCSH"/>
</dbReference>
<dbReference type="CTD" id="35056"/>
<dbReference type="SUPFAM" id="SSF50911">
    <property type="entry name" value="Mannose 6-phosphate receptor domain"/>
    <property type="match status" value="1"/>
</dbReference>
<dbReference type="Pfam" id="PF12999">
    <property type="entry name" value="PRKCSH-like"/>
    <property type="match status" value="1"/>
</dbReference>
<dbReference type="PROSITE" id="PS50068">
    <property type="entry name" value="LDLRA_2"/>
    <property type="match status" value="1"/>
</dbReference>
<dbReference type="InterPro" id="IPR002172">
    <property type="entry name" value="LDrepeatLR_classA_rpt"/>
</dbReference>
<dbReference type="GO" id="GO:0006491">
    <property type="term" value="P:N-glycan processing"/>
    <property type="evidence" value="ECO:0007669"/>
    <property type="project" value="TreeGrafter"/>
</dbReference>
<dbReference type="RefSeq" id="XP_015515960.1">
    <property type="nucleotide sequence ID" value="XM_015660474.2"/>
</dbReference>
<dbReference type="PROSITE" id="PS00018">
    <property type="entry name" value="EF_HAND_1"/>
    <property type="match status" value="1"/>
</dbReference>
<dbReference type="Gene3D" id="2.70.130.10">
    <property type="entry name" value="Mannose-6-phosphate receptor binding domain"/>
    <property type="match status" value="1"/>
</dbReference>
<dbReference type="PROSITE" id="PS51914">
    <property type="entry name" value="MRH"/>
    <property type="match status" value="1"/>
</dbReference>
<dbReference type="InterPro" id="IPR011992">
    <property type="entry name" value="EF-hand-dom_pair"/>
</dbReference>
<dbReference type="InParanoid" id="A0A6J0BMZ1"/>
<dbReference type="PANTHER" id="PTHR12630:SF1">
    <property type="entry name" value="GLUCOSIDASE 2 SUBUNIT BETA"/>
    <property type="match status" value="1"/>
</dbReference>
<dbReference type="GeneID" id="107221473"/>
<evidence type="ECO:0000256" key="3">
    <source>
        <dbReference type="ARBA" id="ARBA00022824"/>
    </source>
</evidence>
<dbReference type="InterPro" id="IPR039794">
    <property type="entry name" value="Gtb1-like"/>
</dbReference>
<dbReference type="Proteomes" id="UP000829291">
    <property type="component" value="Chromosome 6"/>
</dbReference>
<keyword evidence="2 9" id="KW-0732">Signal</keyword>
<dbReference type="Pfam" id="PF13015">
    <property type="entry name" value="PRKCSH_1"/>
    <property type="match status" value="1"/>
</dbReference>
<dbReference type="InterPro" id="IPR036055">
    <property type="entry name" value="LDL_receptor-like_sf"/>
</dbReference>
<dbReference type="AlphaFoldDB" id="A0A6J0BMZ1"/>
<dbReference type="InterPro" id="IPR028146">
    <property type="entry name" value="PRKCSH_N"/>
</dbReference>
<dbReference type="FunCoup" id="A0A6J0BMZ1">
    <property type="interactions" value="2272"/>
</dbReference>
<keyword evidence="3" id="KW-0256">Endoplasmic reticulum</keyword>
<protein>
    <recommendedName>
        <fullName evidence="1">Glucosidase 2 subunit beta</fullName>
    </recommendedName>
</protein>
<name>A0A6J0BMZ1_NEOLC</name>
<accession>A0A6J0BMZ1</accession>
<evidence type="ECO:0000313" key="11">
    <source>
        <dbReference type="Proteomes" id="UP000829291"/>
    </source>
</evidence>
<evidence type="ECO:0000256" key="7">
    <source>
        <dbReference type="SAM" id="Coils"/>
    </source>
</evidence>
<evidence type="ECO:0000259" key="10">
    <source>
        <dbReference type="PROSITE" id="PS51914"/>
    </source>
</evidence>
<feature type="coiled-coil region" evidence="7">
    <location>
        <begin position="159"/>
        <end position="196"/>
    </location>
</feature>
<evidence type="ECO:0000256" key="4">
    <source>
        <dbReference type="ARBA" id="ARBA00022837"/>
    </source>
</evidence>
<keyword evidence="4" id="KW-0106">Calcium</keyword>
<evidence type="ECO:0000256" key="2">
    <source>
        <dbReference type="ARBA" id="ARBA00022729"/>
    </source>
</evidence>
<dbReference type="Gene3D" id="1.10.238.10">
    <property type="entry name" value="EF-hand"/>
    <property type="match status" value="1"/>
</dbReference>
<organism evidence="12">
    <name type="scientific">Neodiprion lecontei</name>
    <name type="common">Redheaded pine sawfly</name>
    <dbReference type="NCBI Taxonomy" id="441921"/>
    <lineage>
        <taxon>Eukaryota</taxon>
        <taxon>Metazoa</taxon>
        <taxon>Ecdysozoa</taxon>
        <taxon>Arthropoda</taxon>
        <taxon>Hexapoda</taxon>
        <taxon>Insecta</taxon>
        <taxon>Pterygota</taxon>
        <taxon>Neoptera</taxon>
        <taxon>Endopterygota</taxon>
        <taxon>Hymenoptera</taxon>
        <taxon>Tenthredinoidea</taxon>
        <taxon>Diprionidae</taxon>
        <taxon>Diprioninae</taxon>
        <taxon>Neodiprion</taxon>
    </lineage>
</organism>
<feature type="compositionally biased region" description="Basic and acidic residues" evidence="8">
    <location>
        <begin position="306"/>
        <end position="317"/>
    </location>
</feature>
<proteinExistence type="predicted"/>
<evidence type="ECO:0000256" key="5">
    <source>
        <dbReference type="ARBA" id="ARBA00023157"/>
    </source>
</evidence>
<feature type="region of interest" description="Disordered" evidence="8">
    <location>
        <begin position="298"/>
        <end position="344"/>
    </location>
</feature>
<dbReference type="OrthoDB" id="28322at2759"/>
<keyword evidence="5" id="KW-1015">Disulfide bond</keyword>